<dbReference type="RefSeq" id="XP_018288606.1">
    <property type="nucleotide sequence ID" value="XM_018432097.1"/>
</dbReference>
<reference evidence="2" key="1">
    <citation type="submission" date="2015-06" db="EMBL/GenBank/DDBJ databases">
        <title>Expansion of signal transduction pathways in fungi by whole-genome duplication.</title>
        <authorList>
            <consortium name="DOE Joint Genome Institute"/>
            <person name="Corrochano L.M."/>
            <person name="Kuo A."/>
            <person name="Marcet-Houben M."/>
            <person name="Polaino S."/>
            <person name="Salamov A."/>
            <person name="Villalobos J.M."/>
            <person name="Alvarez M.I."/>
            <person name="Avalos J."/>
            <person name="Benito E.P."/>
            <person name="Benoit I."/>
            <person name="Burger G."/>
            <person name="Camino L.P."/>
            <person name="Canovas D."/>
            <person name="Cerda-Olmedo E."/>
            <person name="Cheng J.-F."/>
            <person name="Dominguez A."/>
            <person name="Elias M."/>
            <person name="Eslava A.P."/>
            <person name="Glaser F."/>
            <person name="Grimwood J."/>
            <person name="Gutierrez G."/>
            <person name="Heitman J."/>
            <person name="Henrissat B."/>
            <person name="Iturriaga E.A."/>
            <person name="Lang B.F."/>
            <person name="Lavin J.L."/>
            <person name="Lee S."/>
            <person name="Li W."/>
            <person name="Lindquist E."/>
            <person name="Lopez-Garcia S."/>
            <person name="Luque E.M."/>
            <person name="Marcos A.T."/>
            <person name="Martin J."/>
            <person name="McCluskey K."/>
            <person name="Medina H.R."/>
            <person name="Miralles-Duran A."/>
            <person name="Miyazaki A."/>
            <person name="Munoz-Torres E."/>
            <person name="Oguiza J.A."/>
            <person name="Ohm R."/>
            <person name="Olmedo M."/>
            <person name="Orejas M."/>
            <person name="Ortiz-Castellanos L."/>
            <person name="Pisabarro A.G."/>
            <person name="Rodriguez-Romero J."/>
            <person name="Ruiz-Herrera J."/>
            <person name="Ruiz-Vazquez R."/>
            <person name="Sanz C."/>
            <person name="Schackwitz W."/>
            <person name="Schmutz J."/>
            <person name="Shahriari M."/>
            <person name="Shelest E."/>
            <person name="Silva-Franco F."/>
            <person name="Soanes D."/>
            <person name="Syed K."/>
            <person name="Tagua V.G."/>
            <person name="Talbot N.J."/>
            <person name="Thon M."/>
            <person name="De vries R.P."/>
            <person name="Wiebenga A."/>
            <person name="Yadav J.S."/>
            <person name="Braun E.L."/>
            <person name="Baker S."/>
            <person name="Garre V."/>
            <person name="Horwitz B."/>
            <person name="Torres-Martinez S."/>
            <person name="Idnurm A."/>
            <person name="Herrera-Estrella A."/>
            <person name="Gabaldon T."/>
            <person name="Grigoriev I.V."/>
        </authorList>
    </citation>
    <scope>NUCLEOTIDE SEQUENCE [LARGE SCALE GENOMIC DNA]</scope>
    <source>
        <strain evidence="2">NRRL 1555(-)</strain>
    </source>
</reference>
<dbReference type="Proteomes" id="UP000077315">
    <property type="component" value="Unassembled WGS sequence"/>
</dbReference>
<sequence>MQYQNFNSKFCIEAIEATGTELRAQINSSQAHQGGITQEPNTLPSALGNAMVQGDISESALQIHCTEGRLQASVQIRVLLHQTNQFFDICQVNYLWLHLPIVNNWYIIYQTDCCNLYKSKRSPLVELVLKEDNNFSEEILVNWGVCRIYVAVFINLNL</sequence>
<dbReference type="VEuPathDB" id="FungiDB:PHYBLDRAFT_148480"/>
<dbReference type="EMBL" id="KV440988">
    <property type="protein sequence ID" value="OAD70566.1"/>
    <property type="molecule type" value="Genomic_DNA"/>
</dbReference>
<dbReference type="InParanoid" id="A0A167LIZ0"/>
<gene>
    <name evidence="1" type="ORF">PHYBLDRAFT_148480</name>
</gene>
<keyword evidence="2" id="KW-1185">Reference proteome</keyword>
<proteinExistence type="predicted"/>
<accession>A0A167LIZ0</accession>
<dbReference type="AlphaFoldDB" id="A0A167LIZ0"/>
<evidence type="ECO:0000313" key="1">
    <source>
        <dbReference type="EMBL" id="OAD70566.1"/>
    </source>
</evidence>
<evidence type="ECO:0000313" key="2">
    <source>
        <dbReference type="Proteomes" id="UP000077315"/>
    </source>
</evidence>
<organism evidence="1 2">
    <name type="scientific">Phycomyces blakesleeanus (strain ATCC 8743b / DSM 1359 / FGSC 10004 / NBRC 33097 / NRRL 1555)</name>
    <dbReference type="NCBI Taxonomy" id="763407"/>
    <lineage>
        <taxon>Eukaryota</taxon>
        <taxon>Fungi</taxon>
        <taxon>Fungi incertae sedis</taxon>
        <taxon>Mucoromycota</taxon>
        <taxon>Mucoromycotina</taxon>
        <taxon>Mucoromycetes</taxon>
        <taxon>Mucorales</taxon>
        <taxon>Phycomycetaceae</taxon>
        <taxon>Phycomyces</taxon>
    </lineage>
</organism>
<dbReference type="GeneID" id="28993003"/>
<protein>
    <submittedName>
        <fullName evidence="1">Uncharacterized protein</fullName>
    </submittedName>
</protein>
<name>A0A167LIZ0_PHYB8</name>